<proteinExistence type="predicted"/>
<gene>
    <name evidence="1" type="ORF">ERUC_LOCUS44353</name>
</gene>
<dbReference type="Proteomes" id="UP001642260">
    <property type="component" value="Unassembled WGS sequence"/>
</dbReference>
<dbReference type="AlphaFoldDB" id="A0ABC8M7C7"/>
<accession>A0ABC8M7C7</accession>
<evidence type="ECO:0000313" key="2">
    <source>
        <dbReference type="Proteomes" id="UP001642260"/>
    </source>
</evidence>
<name>A0ABC8M7C7_ERUVS</name>
<keyword evidence="2" id="KW-1185">Reference proteome</keyword>
<comment type="caution">
    <text evidence="1">The sequence shown here is derived from an EMBL/GenBank/DDBJ whole genome shotgun (WGS) entry which is preliminary data.</text>
</comment>
<reference evidence="1 2" key="1">
    <citation type="submission" date="2022-03" db="EMBL/GenBank/DDBJ databases">
        <authorList>
            <person name="Macdonald S."/>
            <person name="Ahmed S."/>
            <person name="Newling K."/>
        </authorList>
    </citation>
    <scope>NUCLEOTIDE SEQUENCE [LARGE SCALE GENOMIC DNA]</scope>
</reference>
<protein>
    <submittedName>
        <fullName evidence="1">Uncharacterized protein</fullName>
    </submittedName>
</protein>
<organism evidence="1 2">
    <name type="scientific">Eruca vesicaria subsp. sativa</name>
    <name type="common">Garden rocket</name>
    <name type="synonym">Eruca sativa</name>
    <dbReference type="NCBI Taxonomy" id="29727"/>
    <lineage>
        <taxon>Eukaryota</taxon>
        <taxon>Viridiplantae</taxon>
        <taxon>Streptophyta</taxon>
        <taxon>Embryophyta</taxon>
        <taxon>Tracheophyta</taxon>
        <taxon>Spermatophyta</taxon>
        <taxon>Magnoliopsida</taxon>
        <taxon>eudicotyledons</taxon>
        <taxon>Gunneridae</taxon>
        <taxon>Pentapetalae</taxon>
        <taxon>rosids</taxon>
        <taxon>malvids</taxon>
        <taxon>Brassicales</taxon>
        <taxon>Brassicaceae</taxon>
        <taxon>Brassiceae</taxon>
        <taxon>Eruca</taxon>
    </lineage>
</organism>
<dbReference type="EMBL" id="CAKOAT010966265">
    <property type="protein sequence ID" value="CAH8391870.1"/>
    <property type="molecule type" value="Genomic_DNA"/>
</dbReference>
<evidence type="ECO:0000313" key="1">
    <source>
        <dbReference type="EMBL" id="CAH8391870.1"/>
    </source>
</evidence>
<sequence length="313" mass="34465">MSTSRILSQRFSPSLSMESLEAVSSDFLSLPPEPPDLPSLSMESLEAVSSAFLPLPPEPPHPDLDVMLLVDPPLPPVPPDPPPILVDAGVLLLMNLLLYEVELSSSFTTKRETVAIEISVTKVLGFLTADCKLAFHHYSSLQVLEDWTSKVEILAGVICLYAVFSISEQLFGVHLPTVMFSSQSKYILHWKPWSQVVGPIFPCSRSSQGSGLSMWSGQFVPQQSNYWKTYLANETWIMSSTQSVKAGTLQKVPHSTLSSGYLNLQILADSIVLFFALRSGLDLIEITGSSLLETLSLSSFRYHVFIIYAKPSV</sequence>